<feature type="transmembrane region" description="Helical" evidence="1">
    <location>
        <begin position="128"/>
        <end position="147"/>
    </location>
</feature>
<feature type="signal peptide" evidence="2">
    <location>
        <begin position="1"/>
        <end position="21"/>
    </location>
</feature>
<feature type="chain" id="PRO_5034046650" evidence="2">
    <location>
        <begin position="22"/>
        <end position="535"/>
    </location>
</feature>
<dbReference type="AlphaFoldDB" id="A0A8H4JHB2"/>
<accession>A0A8H4JHB2</accession>
<dbReference type="OrthoDB" id="2434664at2759"/>
<gene>
    <name evidence="3" type="ORF">FACUT_11351</name>
</gene>
<keyword evidence="1" id="KW-0472">Membrane</keyword>
<keyword evidence="1" id="KW-1133">Transmembrane helix</keyword>
<feature type="transmembrane region" description="Helical" evidence="1">
    <location>
        <begin position="100"/>
        <end position="122"/>
    </location>
</feature>
<protein>
    <submittedName>
        <fullName evidence="3">Uncharacterized protein</fullName>
    </submittedName>
</protein>
<evidence type="ECO:0000313" key="3">
    <source>
        <dbReference type="EMBL" id="KAF4419911.1"/>
    </source>
</evidence>
<organism evidence="3 4">
    <name type="scientific">Fusarium acutatum</name>
    <dbReference type="NCBI Taxonomy" id="78861"/>
    <lineage>
        <taxon>Eukaryota</taxon>
        <taxon>Fungi</taxon>
        <taxon>Dikarya</taxon>
        <taxon>Ascomycota</taxon>
        <taxon>Pezizomycotina</taxon>
        <taxon>Sordariomycetes</taxon>
        <taxon>Hypocreomycetidae</taxon>
        <taxon>Hypocreales</taxon>
        <taxon>Nectriaceae</taxon>
        <taxon>Fusarium</taxon>
        <taxon>Fusarium fujikuroi species complex</taxon>
    </lineage>
</organism>
<dbReference type="Proteomes" id="UP000536711">
    <property type="component" value="Unassembled WGS sequence"/>
</dbReference>
<feature type="transmembrane region" description="Helical" evidence="1">
    <location>
        <begin position="57"/>
        <end position="80"/>
    </location>
</feature>
<keyword evidence="4" id="KW-1185">Reference proteome</keyword>
<name>A0A8H4JHB2_9HYPO</name>
<dbReference type="EMBL" id="JAADJF010000378">
    <property type="protein sequence ID" value="KAF4419911.1"/>
    <property type="molecule type" value="Genomic_DNA"/>
</dbReference>
<sequence>MEASLLALLVQGLLCWGMTSSAPTYLPSEPHNARFSIGPRSTDLSVFQLSEAASTGFVWSSIGLAILTAFLQGLVTSLAYMTESSNSWTFRFRLAKVEHLWWTLVSLLLFTSLVFNVISFVTGNSNEAVTVLVLSTTTLLAIVRYMLPAWRSRQYLRNRFLAWTGPSRTGVDSNLMSFCGGRDDWFNLANQAKSRGTRGVSSDNYGWRLYRIDGIQMDPTDILKSGVVNPQTVSMTGSTQYTYHDGYPDHGTFSLYWGMHSGFLPRVSRSISSVPVNLLMSTPFTNDGFAGEGLCLAMGILGRNKGLKPRNLVFNMNRALSTQLENDSTWYPRPAKTLRSYYQKLLEDIYGGLGTPFVCVAMELSLILMDASSTAVASWLQAGCEHQSIQVNEDLKRHGATDEELRAHYESSYVSMIISINNMKDAKVGQYNHGKAQVVRPDIICLGLLLKARGKPRPAWWGMEKFCSYRKGEDDHLDFKWKDSAAKLVGLQSYPSAHGDDFWTVTNEFNKESVMDVSVNEGMVTTDSENSTTSC</sequence>
<evidence type="ECO:0000256" key="1">
    <source>
        <dbReference type="SAM" id="Phobius"/>
    </source>
</evidence>
<evidence type="ECO:0000256" key="2">
    <source>
        <dbReference type="SAM" id="SignalP"/>
    </source>
</evidence>
<reference evidence="3 4" key="1">
    <citation type="submission" date="2020-01" db="EMBL/GenBank/DDBJ databases">
        <title>Identification and distribution of gene clusters putatively required for synthesis of sphingolipid metabolism inhibitors in phylogenetically diverse species of the filamentous fungus Fusarium.</title>
        <authorList>
            <person name="Kim H.-S."/>
            <person name="Busman M."/>
            <person name="Brown D.W."/>
            <person name="Divon H."/>
            <person name="Uhlig S."/>
            <person name="Proctor R.H."/>
        </authorList>
    </citation>
    <scope>NUCLEOTIDE SEQUENCE [LARGE SCALE GENOMIC DNA]</scope>
    <source>
        <strain evidence="3 4">NRRL 13308</strain>
    </source>
</reference>
<evidence type="ECO:0000313" key="4">
    <source>
        <dbReference type="Proteomes" id="UP000536711"/>
    </source>
</evidence>
<proteinExistence type="predicted"/>
<keyword evidence="1" id="KW-0812">Transmembrane</keyword>
<keyword evidence="2" id="KW-0732">Signal</keyword>
<comment type="caution">
    <text evidence="3">The sequence shown here is derived from an EMBL/GenBank/DDBJ whole genome shotgun (WGS) entry which is preliminary data.</text>
</comment>